<comment type="caution">
    <text evidence="2">The sequence shown here is derived from an EMBL/GenBank/DDBJ whole genome shotgun (WGS) entry which is preliminary data.</text>
</comment>
<dbReference type="InterPro" id="IPR036116">
    <property type="entry name" value="FN3_sf"/>
</dbReference>
<proteinExistence type="predicted"/>
<accession>X1JBM9</accession>
<dbReference type="SUPFAM" id="SSF49265">
    <property type="entry name" value="Fibronectin type III"/>
    <property type="match status" value="1"/>
</dbReference>
<gene>
    <name evidence="2" type="ORF">S03H2_71571</name>
</gene>
<organism evidence="2">
    <name type="scientific">marine sediment metagenome</name>
    <dbReference type="NCBI Taxonomy" id="412755"/>
    <lineage>
        <taxon>unclassified sequences</taxon>
        <taxon>metagenomes</taxon>
        <taxon>ecological metagenomes</taxon>
    </lineage>
</organism>
<dbReference type="PROSITE" id="PS50853">
    <property type="entry name" value="FN3"/>
    <property type="match status" value="1"/>
</dbReference>
<evidence type="ECO:0000259" key="1">
    <source>
        <dbReference type="PROSITE" id="PS50853"/>
    </source>
</evidence>
<dbReference type="InterPro" id="IPR013783">
    <property type="entry name" value="Ig-like_fold"/>
</dbReference>
<feature type="domain" description="Fibronectin type-III" evidence="1">
    <location>
        <begin position="1"/>
        <end position="59"/>
    </location>
</feature>
<protein>
    <recommendedName>
        <fullName evidence="1">Fibronectin type-III domain-containing protein</fullName>
    </recommendedName>
</protein>
<dbReference type="Gene3D" id="2.60.40.10">
    <property type="entry name" value="Immunoglobulins"/>
    <property type="match status" value="1"/>
</dbReference>
<dbReference type="EMBL" id="BARU01047964">
    <property type="protein sequence ID" value="GAH92096.1"/>
    <property type="molecule type" value="Genomic_DNA"/>
</dbReference>
<dbReference type="AlphaFoldDB" id="X1JBM9"/>
<evidence type="ECO:0000313" key="2">
    <source>
        <dbReference type="EMBL" id="GAH92096.1"/>
    </source>
</evidence>
<reference evidence="2" key="1">
    <citation type="journal article" date="2014" name="Front. Microbiol.">
        <title>High frequency of phylogenetically diverse reductive dehalogenase-homologous genes in deep subseafloor sedimentary metagenomes.</title>
        <authorList>
            <person name="Kawai M."/>
            <person name="Futagami T."/>
            <person name="Toyoda A."/>
            <person name="Takaki Y."/>
            <person name="Nishi S."/>
            <person name="Hori S."/>
            <person name="Arai W."/>
            <person name="Tsubouchi T."/>
            <person name="Morono Y."/>
            <person name="Uchiyama I."/>
            <person name="Ito T."/>
            <person name="Fujiyama A."/>
            <person name="Inagaki F."/>
            <person name="Takami H."/>
        </authorList>
    </citation>
    <scope>NUCLEOTIDE SEQUENCE</scope>
    <source>
        <strain evidence="2">Expedition CK06-06</strain>
    </source>
</reference>
<name>X1JBM9_9ZZZZ</name>
<sequence>DGFQLYRDNQLIATLPLNTIVYQDIDLDPGTIYNYTVSAFNHVGESKACSWMVRTPNPPITVRLDRIGVYDNREDWTRGRVAISWLSR</sequence>
<dbReference type="InterPro" id="IPR003961">
    <property type="entry name" value="FN3_dom"/>
</dbReference>
<feature type="non-terminal residue" evidence="2">
    <location>
        <position position="1"/>
    </location>
</feature>